<reference evidence="3" key="1">
    <citation type="journal article" date="2019" name="Int. J. Syst. Evol. Microbiol.">
        <title>The Global Catalogue of Microorganisms (GCM) 10K type strain sequencing project: providing services to taxonomists for standard genome sequencing and annotation.</title>
        <authorList>
            <consortium name="The Broad Institute Genomics Platform"/>
            <consortium name="The Broad Institute Genome Sequencing Center for Infectious Disease"/>
            <person name="Wu L."/>
            <person name="Ma J."/>
        </authorList>
    </citation>
    <scope>NUCLEOTIDE SEQUENCE [LARGE SCALE GENOMIC DNA]</scope>
    <source>
        <strain evidence="3">JCM 12389</strain>
    </source>
</reference>
<comment type="caution">
    <text evidence="2">The sequence shown here is derived from an EMBL/GenBank/DDBJ whole genome shotgun (WGS) entry which is preliminary data.</text>
</comment>
<dbReference type="EMBL" id="BAAADO010000002">
    <property type="protein sequence ID" value="GAA0488774.1"/>
    <property type="molecule type" value="Genomic_DNA"/>
</dbReference>
<dbReference type="Proteomes" id="UP001500880">
    <property type="component" value="Unassembled WGS sequence"/>
</dbReference>
<proteinExistence type="predicted"/>
<evidence type="ECO:0000313" key="2">
    <source>
        <dbReference type="EMBL" id="GAA0488774.1"/>
    </source>
</evidence>
<name>A0ABP3KX59_9BACI</name>
<feature type="domain" description="Na+-translocating membrane potential-generating system MpsC" evidence="1">
    <location>
        <begin position="13"/>
        <end position="111"/>
    </location>
</feature>
<dbReference type="Pfam" id="PF10057">
    <property type="entry name" value="MpsC"/>
    <property type="match status" value="1"/>
</dbReference>
<keyword evidence="3" id="KW-1185">Reference proteome</keyword>
<gene>
    <name evidence="2" type="ORF">GCM10008986_13220</name>
</gene>
<protein>
    <recommendedName>
        <fullName evidence="1">Na+-translocating membrane potential-generating system MpsC domain-containing protein</fullName>
    </recommendedName>
</protein>
<organism evidence="2 3">
    <name type="scientific">Salinibacillus aidingensis</name>
    <dbReference type="NCBI Taxonomy" id="237684"/>
    <lineage>
        <taxon>Bacteria</taxon>
        <taxon>Bacillati</taxon>
        <taxon>Bacillota</taxon>
        <taxon>Bacilli</taxon>
        <taxon>Bacillales</taxon>
        <taxon>Bacillaceae</taxon>
        <taxon>Salinibacillus</taxon>
    </lineage>
</organism>
<evidence type="ECO:0000313" key="3">
    <source>
        <dbReference type="Proteomes" id="UP001500880"/>
    </source>
</evidence>
<sequence length="230" mass="27001">MNNVGLPQEDLLQINSTFSKIVKRWYGKGPEHCFATFRSDMMVIHVSGFITAAEKALMEKDSQTLAYQFRYSIMEKIYEEFNKEMYDLLEISFSSYHSDWNFATDTGIILFQNDASGWTNRHTAPGLKEKLMNQIMDISKDVHQAPANIDVQKLSHKIIAVRCQDALLPIEKLLFSEGYSDILHQQSEEIKKVYRRNRKRFEAVIGRGIEDIYMIWNYEYEECYLFFCLV</sequence>
<dbReference type="RefSeq" id="WP_343838962.1">
    <property type="nucleotide sequence ID" value="NZ_BAAADO010000002.1"/>
</dbReference>
<evidence type="ECO:0000259" key="1">
    <source>
        <dbReference type="Pfam" id="PF10057"/>
    </source>
</evidence>
<accession>A0ABP3KX59</accession>
<dbReference type="InterPro" id="IPR018745">
    <property type="entry name" value="MpsC"/>
</dbReference>